<reference evidence="2" key="1">
    <citation type="journal article" date="2011" name="Nat. Commun.">
        <title>Effector diversification within compartments of the Leptosphaeria maculans genome affected by Repeat-Induced Point mutations.</title>
        <authorList>
            <person name="Rouxel T."/>
            <person name="Grandaubert J."/>
            <person name="Hane J.K."/>
            <person name="Hoede C."/>
            <person name="van de Wouw A.P."/>
            <person name="Couloux A."/>
            <person name="Dominguez V."/>
            <person name="Anthouard V."/>
            <person name="Bally P."/>
            <person name="Bourras S."/>
            <person name="Cozijnsen A.J."/>
            <person name="Ciuffetti L.M."/>
            <person name="Degrave A."/>
            <person name="Dilmaghani A."/>
            <person name="Duret L."/>
            <person name="Fudal I."/>
            <person name="Goodwin S.B."/>
            <person name="Gout L."/>
            <person name="Glaser N."/>
            <person name="Linglin J."/>
            <person name="Kema G.H.J."/>
            <person name="Lapalu N."/>
            <person name="Lawrence C.B."/>
            <person name="May K."/>
            <person name="Meyer M."/>
            <person name="Ollivier B."/>
            <person name="Poulain J."/>
            <person name="Schoch C.L."/>
            <person name="Simon A."/>
            <person name="Spatafora J.W."/>
            <person name="Stachowiak A."/>
            <person name="Turgeon B.G."/>
            <person name="Tyler B.M."/>
            <person name="Vincent D."/>
            <person name="Weissenbach J."/>
            <person name="Amselem J."/>
            <person name="Quesneville H."/>
            <person name="Oliver R.P."/>
            <person name="Wincker P."/>
            <person name="Balesdent M.-H."/>
            <person name="Howlett B.J."/>
        </authorList>
    </citation>
    <scope>NUCLEOTIDE SEQUENCE [LARGE SCALE GENOMIC DNA]</scope>
    <source>
        <strain evidence="2">JN3 / isolate v23.1.3 / race Av1-4-5-6-7-8</strain>
    </source>
</reference>
<sequence>MNLLIACSANYNPLVEPCISEEGPRVEKGDGEVTSIGKLAATASPMTIPTVQRRLIQVSDCKTDYNENPEGLRVAYFPTGFRNCRSE</sequence>
<dbReference type="AlphaFoldDB" id="E4ZME4"/>
<dbReference type="Proteomes" id="UP000002668">
    <property type="component" value="Genome"/>
</dbReference>
<proteinExistence type="predicted"/>
<organism evidence="2">
    <name type="scientific">Leptosphaeria maculans (strain JN3 / isolate v23.1.3 / race Av1-4-5-6-7-8)</name>
    <name type="common">Blackleg fungus</name>
    <name type="synonym">Phoma lingam</name>
    <dbReference type="NCBI Taxonomy" id="985895"/>
    <lineage>
        <taxon>Eukaryota</taxon>
        <taxon>Fungi</taxon>
        <taxon>Dikarya</taxon>
        <taxon>Ascomycota</taxon>
        <taxon>Pezizomycotina</taxon>
        <taxon>Dothideomycetes</taxon>
        <taxon>Pleosporomycetidae</taxon>
        <taxon>Pleosporales</taxon>
        <taxon>Pleosporineae</taxon>
        <taxon>Leptosphaeriaceae</taxon>
        <taxon>Plenodomus</taxon>
        <taxon>Plenodomus lingam/Leptosphaeria maculans species complex</taxon>
    </lineage>
</organism>
<protein>
    <submittedName>
        <fullName evidence="1">Predicted protein</fullName>
    </submittedName>
</protein>
<name>E4ZME4_LEPMJ</name>
<dbReference type="InParanoid" id="E4ZME4"/>
<gene>
    <name evidence="1" type="ORF">LEMA_P051990.1</name>
</gene>
<accession>E4ZME4</accession>
<dbReference type="HOGENOM" id="CLU_2483760_0_0_1"/>
<keyword evidence="2" id="KW-1185">Reference proteome</keyword>
<evidence type="ECO:0000313" key="2">
    <source>
        <dbReference type="Proteomes" id="UP000002668"/>
    </source>
</evidence>
<evidence type="ECO:0000313" key="1">
    <source>
        <dbReference type="EMBL" id="CBX92493.1"/>
    </source>
</evidence>
<dbReference type="EMBL" id="FP929094">
    <property type="protein sequence ID" value="CBX92493.1"/>
    <property type="molecule type" value="Genomic_DNA"/>
</dbReference>
<dbReference type="VEuPathDB" id="FungiDB:LEMA_P051990.1"/>